<keyword evidence="5 8" id="KW-1133">Transmembrane helix</keyword>
<comment type="similarity">
    <text evidence="2">Belongs to the MscS (TC 1.A.23) family.</text>
</comment>
<gene>
    <name evidence="10" type="ORF">ACMD2_25639</name>
</gene>
<dbReference type="InterPro" id="IPR023408">
    <property type="entry name" value="MscS_beta-dom_sf"/>
</dbReference>
<dbReference type="EMBL" id="LSRQ01001282">
    <property type="protein sequence ID" value="OAY78442.1"/>
    <property type="molecule type" value="Genomic_DNA"/>
</dbReference>
<dbReference type="Gene3D" id="2.30.30.60">
    <property type="match status" value="1"/>
</dbReference>
<keyword evidence="3" id="KW-0813">Transport</keyword>
<keyword evidence="6 8" id="KW-0472">Membrane</keyword>
<reference evidence="10 11" key="1">
    <citation type="journal article" date="2016" name="DNA Res.">
        <title>The draft genome of MD-2 pineapple using hybrid error correction of long reads.</title>
        <authorList>
            <person name="Redwan R.M."/>
            <person name="Saidin A."/>
            <person name="Kumar S.V."/>
        </authorList>
    </citation>
    <scope>NUCLEOTIDE SEQUENCE [LARGE SCALE GENOMIC DNA]</scope>
    <source>
        <strain evidence="11">cv. MD2</strain>
        <tissue evidence="10">Leaf</tissue>
    </source>
</reference>
<sequence length="639" mass="71613">MDDDDTHKERSIERKQGEVVVVIQTGAAAAAAAKSAPTSSANVEGFEDSAPKSLPPRVGNPSPEIAKAPSPRKPPRPPNPETVIRRRSISKPKSRFVEHPPHSSAAAAAPTPSSTSPNPRAPLGTPKTPFLDADDEEEDDEEIYKKEQHINAKANRRRRWRLGALVEWAILILAMGCLIASLTVRKLQGSVIWGLEIWKWCLMVTVIGCGGAREVEEDDEDPQLRLPLSRIAPDRIGNCEIVILLAKTLGMKILASSFHMTKFFDRIQESIFHQYVLQALSGLPLMEMAEKVGREKSTGQLSFRSTGKGKAKGGEEQAVIDVGKLHKMDQEKEGWEQKDREINSEWEAKAAAYRIFKNVAKPDHKYIDEEDLMRFLSKEEVESVLPMFEGAAETRKIKKSALKNWVVKAYLDRKSLAHSLNDTKTAVRQLHKLTTIIVVILLVVVFMFGNTCKTTFEAIIFVFIMHPFDVGDRCVVDGVQMTVEEMNILTTVFLRYDNEKIYYPNAVLSTKPISNFYRSPNMGDSVGFAVDISTSVESIATLKSKIKAYIESKPTHWQPNHSIVVKDIVNVNKMNMALYVQHTINFQNISEKNGRRSELVLELKKIFEELSIQYHLLPHQVQLSYVGSNPLPLAISQAI</sequence>
<dbReference type="GO" id="GO:0050982">
    <property type="term" value="P:detection of mechanical stimulus"/>
    <property type="evidence" value="ECO:0007669"/>
    <property type="project" value="UniProtKB-ARBA"/>
</dbReference>
<dbReference type="PANTHER" id="PTHR31618:SF7">
    <property type="entry name" value="MECHANOSENSITIVE ION CHANNEL PROTEIN"/>
    <property type="match status" value="1"/>
</dbReference>
<dbReference type="InterPro" id="IPR016688">
    <property type="entry name" value="MscS-like_plants/fungi"/>
</dbReference>
<dbReference type="PANTHER" id="PTHR31618">
    <property type="entry name" value="MECHANOSENSITIVE ION CHANNEL PROTEIN 5"/>
    <property type="match status" value="1"/>
</dbReference>
<protein>
    <submittedName>
        <fullName evidence="10">Mechanosensitive ion channel protein 10</fullName>
    </submittedName>
</protein>
<dbReference type="Pfam" id="PF00924">
    <property type="entry name" value="MS_channel_2nd"/>
    <property type="match status" value="1"/>
</dbReference>
<feature type="domain" description="Mechanosensitive ion channel MscS" evidence="9">
    <location>
        <begin position="460"/>
        <end position="516"/>
    </location>
</feature>
<dbReference type="FunFam" id="2.30.30.60:FF:000003">
    <property type="entry name" value="Predicted mechanosensitive ion channel"/>
    <property type="match status" value="1"/>
</dbReference>
<feature type="region of interest" description="Disordered" evidence="7">
    <location>
        <begin position="29"/>
        <end position="144"/>
    </location>
</feature>
<keyword evidence="4 8" id="KW-0812">Transmembrane</keyword>
<dbReference type="InterPro" id="IPR010920">
    <property type="entry name" value="LSM_dom_sf"/>
</dbReference>
<evidence type="ECO:0000256" key="2">
    <source>
        <dbReference type="ARBA" id="ARBA00008017"/>
    </source>
</evidence>
<feature type="compositionally biased region" description="Basic residues" evidence="7">
    <location>
        <begin position="85"/>
        <end position="94"/>
    </location>
</feature>
<comment type="caution">
    <text evidence="10">The sequence shown here is derived from an EMBL/GenBank/DDBJ whole genome shotgun (WGS) entry which is preliminary data.</text>
</comment>
<dbReference type="InterPro" id="IPR006685">
    <property type="entry name" value="MscS_channel_2nd"/>
</dbReference>
<dbReference type="AlphaFoldDB" id="A0A199VMM2"/>
<evidence type="ECO:0000256" key="5">
    <source>
        <dbReference type="ARBA" id="ARBA00022989"/>
    </source>
</evidence>
<evidence type="ECO:0000256" key="1">
    <source>
        <dbReference type="ARBA" id="ARBA00004141"/>
    </source>
</evidence>
<feature type="compositionally biased region" description="Low complexity" evidence="7">
    <location>
        <begin position="102"/>
        <end position="117"/>
    </location>
</feature>
<dbReference type="SUPFAM" id="SSF50182">
    <property type="entry name" value="Sm-like ribonucleoproteins"/>
    <property type="match status" value="1"/>
</dbReference>
<organism evidence="10 11">
    <name type="scientific">Ananas comosus</name>
    <name type="common">Pineapple</name>
    <name type="synonym">Ananas ananas</name>
    <dbReference type="NCBI Taxonomy" id="4615"/>
    <lineage>
        <taxon>Eukaryota</taxon>
        <taxon>Viridiplantae</taxon>
        <taxon>Streptophyta</taxon>
        <taxon>Embryophyta</taxon>
        <taxon>Tracheophyta</taxon>
        <taxon>Spermatophyta</taxon>
        <taxon>Magnoliopsida</taxon>
        <taxon>Liliopsida</taxon>
        <taxon>Poales</taxon>
        <taxon>Bromeliaceae</taxon>
        <taxon>Bromelioideae</taxon>
        <taxon>Ananas</taxon>
    </lineage>
</organism>
<evidence type="ECO:0000259" key="9">
    <source>
        <dbReference type="Pfam" id="PF00924"/>
    </source>
</evidence>
<dbReference type="STRING" id="4615.A0A199VMM2"/>
<evidence type="ECO:0000313" key="10">
    <source>
        <dbReference type="EMBL" id="OAY78442.1"/>
    </source>
</evidence>
<comment type="subcellular location">
    <subcellularLocation>
        <location evidence="1">Membrane</location>
        <topology evidence="1">Multi-pass membrane protein</topology>
    </subcellularLocation>
</comment>
<evidence type="ECO:0000256" key="3">
    <source>
        <dbReference type="ARBA" id="ARBA00022448"/>
    </source>
</evidence>
<dbReference type="GO" id="GO:0006820">
    <property type="term" value="P:monoatomic anion transport"/>
    <property type="evidence" value="ECO:0007669"/>
    <property type="project" value="TreeGrafter"/>
</dbReference>
<proteinExistence type="inferred from homology"/>
<name>A0A199VMM2_ANACO</name>
<dbReference type="GO" id="GO:0008381">
    <property type="term" value="F:mechanosensitive monoatomic ion channel activity"/>
    <property type="evidence" value="ECO:0007669"/>
    <property type="project" value="TreeGrafter"/>
</dbReference>
<feature type="compositionally biased region" description="Acidic residues" evidence="7">
    <location>
        <begin position="132"/>
        <end position="142"/>
    </location>
</feature>
<feature type="compositionally biased region" description="Low complexity" evidence="7">
    <location>
        <begin position="29"/>
        <end position="41"/>
    </location>
</feature>
<dbReference type="Proteomes" id="UP000092600">
    <property type="component" value="Unassembled WGS sequence"/>
</dbReference>
<evidence type="ECO:0000256" key="6">
    <source>
        <dbReference type="ARBA" id="ARBA00023136"/>
    </source>
</evidence>
<evidence type="ECO:0000256" key="4">
    <source>
        <dbReference type="ARBA" id="ARBA00022692"/>
    </source>
</evidence>
<accession>A0A199VMM2</accession>
<evidence type="ECO:0000256" key="8">
    <source>
        <dbReference type="SAM" id="Phobius"/>
    </source>
</evidence>
<evidence type="ECO:0000313" key="11">
    <source>
        <dbReference type="Proteomes" id="UP000092600"/>
    </source>
</evidence>
<evidence type="ECO:0000256" key="7">
    <source>
        <dbReference type="SAM" id="MobiDB-lite"/>
    </source>
</evidence>
<feature type="transmembrane region" description="Helical" evidence="8">
    <location>
        <begin position="162"/>
        <end position="185"/>
    </location>
</feature>
<dbReference type="GO" id="GO:0005886">
    <property type="term" value="C:plasma membrane"/>
    <property type="evidence" value="ECO:0007669"/>
    <property type="project" value="UniProtKB-ARBA"/>
</dbReference>
<dbReference type="PIRSF" id="PIRSF017209">
    <property type="entry name" value="Memb_At2g17000_prd"/>
    <property type="match status" value="1"/>
</dbReference>